<evidence type="ECO:0000256" key="1">
    <source>
        <dbReference type="SAM" id="Phobius"/>
    </source>
</evidence>
<dbReference type="Pfam" id="PF15993">
    <property type="entry name" value="Fuseless"/>
    <property type="match status" value="1"/>
</dbReference>
<organism evidence="2 3">
    <name type="scientific">Priapulus caudatus</name>
    <name type="common">Priapulid worm</name>
    <dbReference type="NCBI Taxonomy" id="37621"/>
    <lineage>
        <taxon>Eukaryota</taxon>
        <taxon>Metazoa</taxon>
        <taxon>Ecdysozoa</taxon>
        <taxon>Scalidophora</taxon>
        <taxon>Priapulida</taxon>
        <taxon>Priapulimorpha</taxon>
        <taxon>Priapulimorphida</taxon>
        <taxon>Priapulidae</taxon>
        <taxon>Priapulus</taxon>
    </lineage>
</organism>
<sequence length="378" mass="42562">MTVTNDNKSSMMKKPEIKAQVIGTESRRRLLRLADAVLSLCIFTPTTVFFWRGGWQLMDLYLYPNNPVPSVLISLCIGYTGALVMHSGQFLLQKYIQPENTLTFVVLSRLYSVVFAFTSVNHWRGVWASLDYYTGYTLLSAGLSTFISIAVLLGMGATKSVIASPFCICTDNADTFFLASTFFNSRPKDAGKFFSDVVFTVLIISSLSFSVWRGIWEMEDFFFFPNDILYSALTSAILGVCMVIVIHTMEEPAALLSTYLDAHTMWRLLLEEVWSISQIFAGITLWRGLWLLANLFFMPGDDVYELNLWISYAIGMGGCIILFVGNTNVMRGIAREGKLGKGEGMMLPNHYATQLYEFYQNAGRRSDIVYKVGDTEEL</sequence>
<gene>
    <name evidence="3" type="primary">LOC106818164</name>
</gene>
<evidence type="ECO:0000313" key="3">
    <source>
        <dbReference type="RefSeq" id="XP_014678373.1"/>
    </source>
</evidence>
<protein>
    <submittedName>
        <fullName evidence="3">Uncharacterized protein LOC106818164</fullName>
    </submittedName>
</protein>
<dbReference type="GeneID" id="106818164"/>
<feature type="transmembrane region" description="Helical" evidence="1">
    <location>
        <begin position="71"/>
        <end position="92"/>
    </location>
</feature>
<feature type="transmembrane region" description="Helical" evidence="1">
    <location>
        <begin position="135"/>
        <end position="155"/>
    </location>
</feature>
<feature type="transmembrane region" description="Helical" evidence="1">
    <location>
        <begin position="268"/>
        <end position="289"/>
    </location>
</feature>
<keyword evidence="1" id="KW-1133">Transmembrane helix</keyword>
<feature type="transmembrane region" description="Helical" evidence="1">
    <location>
        <begin position="228"/>
        <end position="247"/>
    </location>
</feature>
<feature type="transmembrane region" description="Helical" evidence="1">
    <location>
        <begin position="309"/>
        <end position="329"/>
    </location>
</feature>
<feature type="transmembrane region" description="Helical" evidence="1">
    <location>
        <begin position="193"/>
        <end position="216"/>
    </location>
</feature>
<reference evidence="3" key="1">
    <citation type="submission" date="2025-08" db="UniProtKB">
        <authorList>
            <consortium name="RefSeq"/>
        </authorList>
    </citation>
    <scope>IDENTIFICATION</scope>
</reference>
<name>A0ABM1F1Q2_PRICU</name>
<keyword evidence="1" id="KW-0472">Membrane</keyword>
<keyword evidence="1" id="KW-0812">Transmembrane</keyword>
<dbReference type="PANTHER" id="PTHR35270:SF2">
    <property type="entry name" value="FUSELESS, ISOFORM A"/>
    <property type="match status" value="1"/>
</dbReference>
<proteinExistence type="predicted"/>
<evidence type="ECO:0000313" key="2">
    <source>
        <dbReference type="Proteomes" id="UP000695022"/>
    </source>
</evidence>
<feature type="transmembrane region" description="Helical" evidence="1">
    <location>
        <begin position="104"/>
        <end position="123"/>
    </location>
</feature>
<dbReference type="InterPro" id="IPR032751">
    <property type="entry name" value="Fuseless"/>
</dbReference>
<dbReference type="RefSeq" id="XP_014678373.1">
    <property type="nucleotide sequence ID" value="XM_014822887.1"/>
</dbReference>
<keyword evidence="2" id="KW-1185">Reference proteome</keyword>
<feature type="transmembrane region" description="Helical" evidence="1">
    <location>
        <begin position="30"/>
        <end position="51"/>
    </location>
</feature>
<dbReference type="Proteomes" id="UP000695022">
    <property type="component" value="Unplaced"/>
</dbReference>
<dbReference type="PANTHER" id="PTHR35270">
    <property type="entry name" value="FUSELESS, ISOFORM A"/>
    <property type="match status" value="1"/>
</dbReference>
<accession>A0ABM1F1Q2</accession>